<organism evidence="1 2">
    <name type="scientific">Acetobacter cerevisiae</name>
    <dbReference type="NCBI Taxonomy" id="178900"/>
    <lineage>
        <taxon>Bacteria</taxon>
        <taxon>Pseudomonadati</taxon>
        <taxon>Pseudomonadota</taxon>
        <taxon>Alphaproteobacteria</taxon>
        <taxon>Acetobacterales</taxon>
        <taxon>Acetobacteraceae</taxon>
        <taxon>Acetobacter</taxon>
    </lineage>
</organism>
<comment type="caution">
    <text evidence="1">The sequence shown here is derived from an EMBL/GenBank/DDBJ whole genome shotgun (WGS) entry which is preliminary data.</text>
</comment>
<sequence>MPDTLPQQKPMQDLELTEEVGSGSTVVALVNWGTDEAQAWQAMRIPVALLALSAVAGQRDAPGGIAALSAGHNLMIGGMEILGSQDDHVLMAADLPDTDPGILGAWYSNGGALWISAGPQDD</sequence>
<evidence type="ECO:0000313" key="2">
    <source>
        <dbReference type="Proteomes" id="UP001523543"/>
    </source>
</evidence>
<protein>
    <submittedName>
        <fullName evidence="1">Uncharacterized protein</fullName>
    </submittedName>
</protein>
<keyword evidence="2" id="KW-1185">Reference proteome</keyword>
<accession>A0ABT1ES98</accession>
<dbReference type="RefSeq" id="WP_253551243.1">
    <property type="nucleotide sequence ID" value="NZ_JAMYZR010000013.1"/>
</dbReference>
<gene>
    <name evidence="1" type="ORF">NKW54_09915</name>
</gene>
<dbReference type="Proteomes" id="UP001523543">
    <property type="component" value="Unassembled WGS sequence"/>
</dbReference>
<name>A0ABT1ES98_9PROT</name>
<proteinExistence type="predicted"/>
<evidence type="ECO:0000313" key="1">
    <source>
        <dbReference type="EMBL" id="MCP1246257.1"/>
    </source>
</evidence>
<reference evidence="1 2" key="1">
    <citation type="submission" date="2022-06" db="EMBL/GenBank/DDBJ databases">
        <title>Acetobacer genomes from food samples.</title>
        <authorList>
            <person name="Sombolestani A."/>
        </authorList>
    </citation>
    <scope>NUCLEOTIDE SEQUENCE [LARGE SCALE GENOMIC DNA]</scope>
    <source>
        <strain evidence="1 2">R-83281</strain>
    </source>
</reference>
<dbReference type="EMBL" id="JAMYZR010000013">
    <property type="protein sequence ID" value="MCP1246257.1"/>
    <property type="molecule type" value="Genomic_DNA"/>
</dbReference>